<name>A0A8S9ZRM7_9BILA</name>
<evidence type="ECO:0000313" key="2">
    <source>
        <dbReference type="EMBL" id="KAF7635843.1"/>
    </source>
</evidence>
<gene>
    <name evidence="2" type="ORF">Mgra_00004753</name>
</gene>
<feature type="signal peptide" evidence="1">
    <location>
        <begin position="1"/>
        <end position="20"/>
    </location>
</feature>
<sequence>MKFQLLTVVIIFNFFIDANATLNCIFNFRGSSKDYGTAPGDYCYILKDSLGVKYQGGGFNDQDVCKKYKGTETKCCKCTSSLCNTVNMKC</sequence>
<comment type="caution">
    <text evidence="2">The sequence shown here is derived from an EMBL/GenBank/DDBJ whole genome shotgun (WGS) entry which is preliminary data.</text>
</comment>
<keyword evidence="1" id="KW-0732">Signal</keyword>
<feature type="chain" id="PRO_5035887294" evidence="1">
    <location>
        <begin position="21"/>
        <end position="90"/>
    </location>
</feature>
<protein>
    <submittedName>
        <fullName evidence="2">Uncharacterized protein</fullName>
    </submittedName>
</protein>
<keyword evidence="3" id="KW-1185">Reference proteome</keyword>
<dbReference type="Proteomes" id="UP000605970">
    <property type="component" value="Unassembled WGS sequence"/>
</dbReference>
<proteinExistence type="predicted"/>
<dbReference type="AlphaFoldDB" id="A0A8S9ZRM7"/>
<reference evidence="2" key="1">
    <citation type="journal article" date="2020" name="Ecol. Evol.">
        <title>Genome structure and content of the rice root-knot nematode (Meloidogyne graminicola).</title>
        <authorList>
            <person name="Phan N.T."/>
            <person name="Danchin E.G.J."/>
            <person name="Klopp C."/>
            <person name="Perfus-Barbeoch L."/>
            <person name="Kozlowski D.K."/>
            <person name="Koutsovoulos G.D."/>
            <person name="Lopez-Roques C."/>
            <person name="Bouchez O."/>
            <person name="Zahm M."/>
            <person name="Besnard G."/>
            <person name="Bellafiore S."/>
        </authorList>
    </citation>
    <scope>NUCLEOTIDE SEQUENCE</scope>
    <source>
        <strain evidence="2">VN-18</strain>
    </source>
</reference>
<accession>A0A8S9ZRM7</accession>
<evidence type="ECO:0000313" key="3">
    <source>
        <dbReference type="Proteomes" id="UP000605970"/>
    </source>
</evidence>
<evidence type="ECO:0000256" key="1">
    <source>
        <dbReference type="SAM" id="SignalP"/>
    </source>
</evidence>
<dbReference type="EMBL" id="JABEBT010000037">
    <property type="protein sequence ID" value="KAF7635843.1"/>
    <property type="molecule type" value="Genomic_DNA"/>
</dbReference>
<organism evidence="2 3">
    <name type="scientific">Meloidogyne graminicola</name>
    <dbReference type="NCBI Taxonomy" id="189291"/>
    <lineage>
        <taxon>Eukaryota</taxon>
        <taxon>Metazoa</taxon>
        <taxon>Ecdysozoa</taxon>
        <taxon>Nematoda</taxon>
        <taxon>Chromadorea</taxon>
        <taxon>Rhabditida</taxon>
        <taxon>Tylenchina</taxon>
        <taxon>Tylenchomorpha</taxon>
        <taxon>Tylenchoidea</taxon>
        <taxon>Meloidogynidae</taxon>
        <taxon>Meloidogyninae</taxon>
        <taxon>Meloidogyne</taxon>
    </lineage>
</organism>